<dbReference type="SUPFAM" id="SSF81665">
    <property type="entry name" value="Calcium ATPase, transmembrane domain M"/>
    <property type="match status" value="1"/>
</dbReference>
<gene>
    <name evidence="3" type="ORF">S01H4_28561</name>
</gene>
<keyword evidence="1" id="KW-0812">Transmembrane</keyword>
<keyword evidence="1" id="KW-1133">Transmembrane helix</keyword>
<evidence type="ECO:0000313" key="3">
    <source>
        <dbReference type="EMBL" id="GAG86489.1"/>
    </source>
</evidence>
<sequence>ATRIIIRGLILGFTTYFMFDYALDRGATPGYAQTLAFITLIFGQLFHIFDARTFSTLYRRNPFSNGYLLLAVAGSALLSIALIYSKLGHLAFGTEPLALRHLLLAICIASLPTFVLSAIKEVFTIKWI</sequence>
<evidence type="ECO:0000256" key="1">
    <source>
        <dbReference type="SAM" id="Phobius"/>
    </source>
</evidence>
<feature type="transmembrane region" description="Helical" evidence="1">
    <location>
        <begin position="66"/>
        <end position="85"/>
    </location>
</feature>
<comment type="caution">
    <text evidence="3">The sequence shown here is derived from an EMBL/GenBank/DDBJ whole genome shotgun (WGS) entry which is preliminary data.</text>
</comment>
<reference evidence="3" key="1">
    <citation type="journal article" date="2014" name="Front. Microbiol.">
        <title>High frequency of phylogenetically diverse reductive dehalogenase-homologous genes in deep subseafloor sedimentary metagenomes.</title>
        <authorList>
            <person name="Kawai M."/>
            <person name="Futagami T."/>
            <person name="Toyoda A."/>
            <person name="Takaki Y."/>
            <person name="Nishi S."/>
            <person name="Hori S."/>
            <person name="Arai W."/>
            <person name="Tsubouchi T."/>
            <person name="Morono Y."/>
            <person name="Uchiyama I."/>
            <person name="Ito T."/>
            <person name="Fujiyama A."/>
            <person name="Inagaki F."/>
            <person name="Takami H."/>
        </authorList>
    </citation>
    <scope>NUCLEOTIDE SEQUENCE</scope>
    <source>
        <strain evidence="3">Expedition CK06-06</strain>
    </source>
</reference>
<dbReference type="InterPro" id="IPR006068">
    <property type="entry name" value="ATPase_P-typ_cation-transptr_C"/>
</dbReference>
<evidence type="ECO:0000259" key="2">
    <source>
        <dbReference type="Pfam" id="PF00689"/>
    </source>
</evidence>
<feature type="non-terminal residue" evidence="3">
    <location>
        <position position="1"/>
    </location>
</feature>
<feature type="transmembrane region" description="Helical" evidence="1">
    <location>
        <begin position="97"/>
        <end position="119"/>
    </location>
</feature>
<organism evidence="3">
    <name type="scientific">marine sediment metagenome</name>
    <dbReference type="NCBI Taxonomy" id="412755"/>
    <lineage>
        <taxon>unclassified sequences</taxon>
        <taxon>metagenomes</taxon>
        <taxon>ecological metagenomes</taxon>
    </lineage>
</organism>
<feature type="domain" description="Cation-transporting P-type ATPase C-terminal" evidence="2">
    <location>
        <begin position="2"/>
        <end position="120"/>
    </location>
</feature>
<name>X1AUC0_9ZZZZ</name>
<keyword evidence="1" id="KW-0472">Membrane</keyword>
<dbReference type="AlphaFoldDB" id="X1AUC0"/>
<accession>X1AUC0</accession>
<feature type="transmembrane region" description="Helical" evidence="1">
    <location>
        <begin position="5"/>
        <end position="23"/>
    </location>
</feature>
<dbReference type="InterPro" id="IPR023298">
    <property type="entry name" value="ATPase_P-typ_TM_dom_sf"/>
</dbReference>
<protein>
    <recommendedName>
        <fullName evidence="2">Cation-transporting P-type ATPase C-terminal domain-containing protein</fullName>
    </recommendedName>
</protein>
<dbReference type="Pfam" id="PF00689">
    <property type="entry name" value="Cation_ATPase_C"/>
    <property type="match status" value="1"/>
</dbReference>
<proteinExistence type="predicted"/>
<feature type="transmembrane region" description="Helical" evidence="1">
    <location>
        <begin position="35"/>
        <end position="54"/>
    </location>
</feature>
<dbReference type="Gene3D" id="1.20.1110.10">
    <property type="entry name" value="Calcium-transporting ATPase, transmembrane domain"/>
    <property type="match status" value="1"/>
</dbReference>
<dbReference type="EMBL" id="BART01014242">
    <property type="protein sequence ID" value="GAG86489.1"/>
    <property type="molecule type" value="Genomic_DNA"/>
</dbReference>